<proteinExistence type="predicted"/>
<evidence type="ECO:0000313" key="1">
    <source>
        <dbReference type="EMBL" id="KAF6760567.1"/>
    </source>
</evidence>
<comment type="caution">
    <text evidence="1">The sequence shown here is derived from an EMBL/GenBank/DDBJ whole genome shotgun (WGS) entry which is preliminary data.</text>
</comment>
<protein>
    <recommendedName>
        <fullName evidence="3">EthD domain-containing protein</fullName>
    </recommendedName>
</protein>
<dbReference type="OrthoDB" id="2851338at2759"/>
<accession>A0A8H6I9Y9</accession>
<gene>
    <name evidence="1" type="ORF">DFP72DRAFT_1062947</name>
</gene>
<reference evidence="1 2" key="1">
    <citation type="submission" date="2020-07" db="EMBL/GenBank/DDBJ databases">
        <title>Comparative genomics of pyrophilous fungi reveals a link between fire events and developmental genes.</title>
        <authorList>
            <consortium name="DOE Joint Genome Institute"/>
            <person name="Steindorff A.S."/>
            <person name="Carver A."/>
            <person name="Calhoun S."/>
            <person name="Stillman K."/>
            <person name="Liu H."/>
            <person name="Lipzen A."/>
            <person name="Pangilinan J."/>
            <person name="Labutti K."/>
            <person name="Bruns T.D."/>
            <person name="Grigoriev I.V."/>
        </authorList>
    </citation>
    <scope>NUCLEOTIDE SEQUENCE [LARGE SCALE GENOMIC DNA]</scope>
    <source>
        <strain evidence="1 2">CBS 144469</strain>
    </source>
</reference>
<evidence type="ECO:0008006" key="3">
    <source>
        <dbReference type="Google" id="ProtNLM"/>
    </source>
</evidence>
<dbReference type="Proteomes" id="UP000521943">
    <property type="component" value="Unassembled WGS sequence"/>
</dbReference>
<sequence length="204" mass="22997">MGAPGFLAVFSDPGNKSTLEEFQDWYDNEHVPLRLDHLPYFLTGARYSAIDDKLPGWLAMYEIEEVESFQDPSYAVLRETRSEREKDLIARLGVLDRRTAEVVVDTGGQLEKSTGLKVGNPSQSFAEDTRRVGGWVRTRVLKVFDKGVTGTNEEWTSIEVPDYLAVIELTSKFPEDTIVTEAPLALHDPRQWSLYKAFPALSQA</sequence>
<keyword evidence="2" id="KW-1185">Reference proteome</keyword>
<dbReference type="AlphaFoldDB" id="A0A8H6I9Y9"/>
<name>A0A8H6I9Y9_9AGAR</name>
<organism evidence="1 2">
    <name type="scientific">Ephemerocybe angulata</name>
    <dbReference type="NCBI Taxonomy" id="980116"/>
    <lineage>
        <taxon>Eukaryota</taxon>
        <taxon>Fungi</taxon>
        <taxon>Dikarya</taxon>
        <taxon>Basidiomycota</taxon>
        <taxon>Agaricomycotina</taxon>
        <taxon>Agaricomycetes</taxon>
        <taxon>Agaricomycetidae</taxon>
        <taxon>Agaricales</taxon>
        <taxon>Agaricineae</taxon>
        <taxon>Psathyrellaceae</taxon>
        <taxon>Ephemerocybe</taxon>
    </lineage>
</organism>
<dbReference type="EMBL" id="JACGCI010000012">
    <property type="protein sequence ID" value="KAF6760567.1"/>
    <property type="molecule type" value="Genomic_DNA"/>
</dbReference>
<evidence type="ECO:0000313" key="2">
    <source>
        <dbReference type="Proteomes" id="UP000521943"/>
    </source>
</evidence>